<sequence>MNIIVPYSAGGATDIVTRVIATELTNQLKSTVVVENKPGGNSNIAADAVARAEPDGYTLLATGPWLLINQFLETGRRWSPEQFMPVARVGVTDNILVVPASSPAKTLKQYVDMAKAAGDNHLQYGSPGFGSTQRMAVEMFANAAGIQLEAVQYKGAPPIIPDLLTGRVGMSILAASNVTGHVREGKLRALATASDERNPDTPDIPTVIESGYKNVEALSWFGFNAPAGTPPERIKKLANAMQRALAKPEVQKQLKSADTRIAFMGPDDFGTYLKDEKRRWGAVAESLDSKGKQ</sequence>
<dbReference type="Proteomes" id="UP000580517">
    <property type="component" value="Unassembled WGS sequence"/>
</dbReference>
<protein>
    <submittedName>
        <fullName evidence="2">Tripartite tricarboxylate transporter substrate binding protein</fullName>
    </submittedName>
</protein>
<dbReference type="AlphaFoldDB" id="A0A853FA78"/>
<reference evidence="2 3" key="1">
    <citation type="submission" date="2020-07" db="EMBL/GenBank/DDBJ databases">
        <title>Taxonomic revisions and descriptions of new bacterial species based on genomic comparisons in the high-G+C-content subgroup of the family Alcaligenaceae.</title>
        <authorList>
            <person name="Szabo A."/>
            <person name="Felfoldi T."/>
        </authorList>
    </citation>
    <scope>NUCLEOTIDE SEQUENCE [LARGE SCALE GENOMIC DNA]</scope>
    <source>
        <strain evidence="2 3">DSM 25264</strain>
    </source>
</reference>
<dbReference type="PANTHER" id="PTHR42928">
    <property type="entry name" value="TRICARBOXYLATE-BINDING PROTEIN"/>
    <property type="match status" value="1"/>
</dbReference>
<proteinExistence type="inferred from homology"/>
<name>A0A853FA78_9BURK</name>
<dbReference type="Gene3D" id="3.40.190.150">
    <property type="entry name" value="Bordetella uptake gene, domain 1"/>
    <property type="match status" value="1"/>
</dbReference>
<dbReference type="SUPFAM" id="SSF53850">
    <property type="entry name" value="Periplasmic binding protein-like II"/>
    <property type="match status" value="1"/>
</dbReference>
<dbReference type="PANTHER" id="PTHR42928:SF5">
    <property type="entry name" value="BLR1237 PROTEIN"/>
    <property type="match status" value="1"/>
</dbReference>
<dbReference type="InterPro" id="IPR005064">
    <property type="entry name" value="BUG"/>
</dbReference>
<evidence type="ECO:0000313" key="2">
    <source>
        <dbReference type="EMBL" id="NYT36839.1"/>
    </source>
</evidence>
<organism evidence="2 3">
    <name type="scientific">Allopusillimonas soli</name>
    <dbReference type="NCBI Taxonomy" id="659016"/>
    <lineage>
        <taxon>Bacteria</taxon>
        <taxon>Pseudomonadati</taxon>
        <taxon>Pseudomonadota</taxon>
        <taxon>Betaproteobacteria</taxon>
        <taxon>Burkholderiales</taxon>
        <taxon>Alcaligenaceae</taxon>
        <taxon>Allopusillimonas</taxon>
    </lineage>
</organism>
<dbReference type="EMBL" id="JACCEW010000002">
    <property type="protein sequence ID" value="NYT36839.1"/>
    <property type="molecule type" value="Genomic_DNA"/>
</dbReference>
<dbReference type="Gene3D" id="3.40.190.10">
    <property type="entry name" value="Periplasmic binding protein-like II"/>
    <property type="match status" value="1"/>
</dbReference>
<dbReference type="PIRSF" id="PIRSF017082">
    <property type="entry name" value="YflP"/>
    <property type="match status" value="1"/>
</dbReference>
<accession>A0A853FA78</accession>
<keyword evidence="3" id="KW-1185">Reference proteome</keyword>
<dbReference type="CDD" id="cd07012">
    <property type="entry name" value="PBP2_Bug_TTT"/>
    <property type="match status" value="1"/>
</dbReference>
<dbReference type="InterPro" id="IPR042100">
    <property type="entry name" value="Bug_dom1"/>
</dbReference>
<evidence type="ECO:0000313" key="3">
    <source>
        <dbReference type="Proteomes" id="UP000580517"/>
    </source>
</evidence>
<gene>
    <name evidence="2" type="ORF">H0A68_08135</name>
</gene>
<evidence type="ECO:0000256" key="1">
    <source>
        <dbReference type="ARBA" id="ARBA00006987"/>
    </source>
</evidence>
<dbReference type="OrthoDB" id="8678469at2"/>
<dbReference type="Pfam" id="PF03401">
    <property type="entry name" value="TctC"/>
    <property type="match status" value="1"/>
</dbReference>
<comment type="caution">
    <text evidence="2">The sequence shown here is derived from an EMBL/GenBank/DDBJ whole genome shotgun (WGS) entry which is preliminary data.</text>
</comment>
<comment type="similarity">
    <text evidence="1">Belongs to the UPF0065 (bug) family.</text>
</comment>